<dbReference type="Proteomes" id="UP000321532">
    <property type="component" value="Unassembled WGS sequence"/>
</dbReference>
<dbReference type="EMBL" id="BJYS01000023">
    <property type="protein sequence ID" value="GEO05394.1"/>
    <property type="molecule type" value="Genomic_DNA"/>
</dbReference>
<name>A0A512B0A8_9BACT</name>
<keyword evidence="2" id="KW-1185">Reference proteome</keyword>
<proteinExistence type="predicted"/>
<protein>
    <recommendedName>
        <fullName evidence="3">Carboxypeptidase-like regulatory domain-containing protein</fullName>
    </recommendedName>
</protein>
<organism evidence="1 2">
    <name type="scientific">Adhaeribacter aerolatus</name>
    <dbReference type="NCBI Taxonomy" id="670289"/>
    <lineage>
        <taxon>Bacteria</taxon>
        <taxon>Pseudomonadati</taxon>
        <taxon>Bacteroidota</taxon>
        <taxon>Cytophagia</taxon>
        <taxon>Cytophagales</taxon>
        <taxon>Hymenobacteraceae</taxon>
        <taxon>Adhaeribacter</taxon>
    </lineage>
</organism>
<reference evidence="1 2" key="1">
    <citation type="submission" date="2019-07" db="EMBL/GenBank/DDBJ databases">
        <title>Whole genome shotgun sequence of Adhaeribacter aerolatus NBRC 106133.</title>
        <authorList>
            <person name="Hosoyama A."/>
            <person name="Uohara A."/>
            <person name="Ohji S."/>
            <person name="Ichikawa N."/>
        </authorList>
    </citation>
    <scope>NUCLEOTIDE SEQUENCE [LARGE SCALE GENOMIC DNA]</scope>
    <source>
        <strain evidence="1 2">NBRC 106133</strain>
    </source>
</reference>
<evidence type="ECO:0000313" key="1">
    <source>
        <dbReference type="EMBL" id="GEO05394.1"/>
    </source>
</evidence>
<accession>A0A512B0A8</accession>
<dbReference type="OrthoDB" id="2247630at2"/>
<dbReference type="InterPro" id="IPR008969">
    <property type="entry name" value="CarboxyPept-like_regulatory"/>
</dbReference>
<dbReference type="Pfam" id="PF13715">
    <property type="entry name" value="CarbopepD_reg_2"/>
    <property type="match status" value="1"/>
</dbReference>
<dbReference type="SUPFAM" id="SSF49464">
    <property type="entry name" value="Carboxypeptidase regulatory domain-like"/>
    <property type="match status" value="1"/>
</dbReference>
<evidence type="ECO:0008006" key="3">
    <source>
        <dbReference type="Google" id="ProtNLM"/>
    </source>
</evidence>
<comment type="caution">
    <text evidence="1">The sequence shown here is derived from an EMBL/GenBank/DDBJ whole genome shotgun (WGS) entry which is preliminary data.</text>
</comment>
<dbReference type="AlphaFoldDB" id="A0A512B0A8"/>
<gene>
    <name evidence="1" type="ORF">AAE02nite_30580</name>
</gene>
<evidence type="ECO:0000313" key="2">
    <source>
        <dbReference type="Proteomes" id="UP000321532"/>
    </source>
</evidence>
<sequence length="303" mass="34235">MLMKTSKLSYFLLFLFPFIVLQPLSGAVAPYQDLSTTTLTGTVQDDKNKVLSYVSVGVVNEETGTVTNELGKFILQIKPENGQGIIRFSFIGHETVELKVADAISQFAKQKTLAIILKAKPSEIKEVNVDAKRWITSVKGGKVGPEATFHQAFMRTPGTLEEHLGREVALLINNRKKQAFLKKLNFCINTNRYDDVKFRLNIYSVNNGRPHENILKENIYLELTDKKTGWVEMDLEPYNIYLEDDFVVSLEWIDCDPKPKNVLYLTLSGGFGGHTVFQKKASQAKWEKFPGAIGMNVTLQHEK</sequence>